<dbReference type="InterPro" id="IPR011055">
    <property type="entry name" value="Dup_hybrid_motif"/>
</dbReference>
<protein>
    <submittedName>
        <fullName evidence="16">Beta-glucoside-specific PTS transporter subunit IIABC</fullName>
        <ecNumber evidence="16">2.7.1.-</ecNumber>
    </submittedName>
</protein>
<dbReference type="SUPFAM" id="SSF51261">
    <property type="entry name" value="Duplicated hybrid motif"/>
    <property type="match status" value="1"/>
</dbReference>
<keyword evidence="6" id="KW-0598">Phosphotransferase system</keyword>
<name>A0ABX9AS48_9ENTR</name>
<keyword evidence="2" id="KW-0813">Transport</keyword>
<dbReference type="Gene3D" id="2.70.70.10">
    <property type="entry name" value="Glucose Permease (Domain IIA)"/>
    <property type="match status" value="1"/>
</dbReference>
<feature type="domain" description="PTS EIIA type-1" evidence="13">
    <location>
        <begin position="503"/>
        <end position="607"/>
    </location>
</feature>
<dbReference type="PROSITE" id="PS51098">
    <property type="entry name" value="PTS_EIIB_TYPE_1"/>
    <property type="match status" value="1"/>
</dbReference>
<organism evidence="16 17">
    <name type="scientific">Symbiopectobacterium purcellii</name>
    <dbReference type="NCBI Taxonomy" id="2871826"/>
    <lineage>
        <taxon>Bacteria</taxon>
        <taxon>Pseudomonadati</taxon>
        <taxon>Pseudomonadota</taxon>
        <taxon>Gammaproteobacteria</taxon>
        <taxon>Enterobacterales</taxon>
        <taxon>Enterobacteriaceae</taxon>
    </lineage>
</organism>
<evidence type="ECO:0000256" key="12">
    <source>
        <dbReference type="SAM" id="Phobius"/>
    </source>
</evidence>
<keyword evidence="10 12" id="KW-0472">Membrane</keyword>
<dbReference type="PROSITE" id="PS51103">
    <property type="entry name" value="PTS_EIIC_TYPE_1"/>
    <property type="match status" value="1"/>
</dbReference>
<dbReference type="PROSITE" id="PS01035">
    <property type="entry name" value="PTS_EIIB_TYPE_1_CYS"/>
    <property type="match status" value="1"/>
</dbReference>
<feature type="transmembrane region" description="Helical" evidence="12">
    <location>
        <begin position="149"/>
        <end position="170"/>
    </location>
</feature>
<dbReference type="EC" id="2.7.1.-" evidence="16"/>
<dbReference type="SUPFAM" id="SSF55604">
    <property type="entry name" value="Glucose permease domain IIB"/>
    <property type="match status" value="1"/>
</dbReference>
<dbReference type="PROSITE" id="PS51093">
    <property type="entry name" value="PTS_EIIA_TYPE_1"/>
    <property type="match status" value="1"/>
</dbReference>
<feature type="transmembrane region" description="Helical" evidence="12">
    <location>
        <begin position="288"/>
        <end position="309"/>
    </location>
</feature>
<evidence type="ECO:0000256" key="11">
    <source>
        <dbReference type="PROSITE-ProRule" id="PRU00421"/>
    </source>
</evidence>
<dbReference type="InterPro" id="IPR011297">
    <property type="entry name" value="PTS_IIABC_b_glu"/>
</dbReference>
<feature type="domain" description="PTS EIIC type-1" evidence="15">
    <location>
        <begin position="108"/>
        <end position="463"/>
    </location>
</feature>
<keyword evidence="17" id="KW-1185">Reference proteome</keyword>
<feature type="transmembrane region" description="Helical" evidence="12">
    <location>
        <begin position="426"/>
        <end position="447"/>
    </location>
</feature>
<dbReference type="InterPro" id="IPR036878">
    <property type="entry name" value="Glu_permease_IIB"/>
</dbReference>
<keyword evidence="8" id="KW-0418">Kinase</keyword>
<accession>A0ABX9AS48</accession>
<dbReference type="InterPro" id="IPR018113">
    <property type="entry name" value="PTrfase_EIIB_Cys"/>
</dbReference>
<feature type="active site" description="Phosphocysteine intermediate; for EIIB activity" evidence="11">
    <location>
        <position position="27"/>
    </location>
</feature>
<dbReference type="Pfam" id="PF00358">
    <property type="entry name" value="PTS_EIIA_1"/>
    <property type="match status" value="1"/>
</dbReference>
<dbReference type="InterPro" id="IPR003352">
    <property type="entry name" value="PTS_EIIC"/>
</dbReference>
<keyword evidence="4" id="KW-0762">Sugar transport</keyword>
<comment type="subcellular location">
    <subcellularLocation>
        <location evidence="1">Cell membrane</location>
        <topology evidence="1">Multi-pass membrane protein</topology>
    </subcellularLocation>
</comment>
<dbReference type="InterPro" id="IPR001127">
    <property type="entry name" value="PTS_EIIA_1_perm"/>
</dbReference>
<evidence type="ECO:0000256" key="1">
    <source>
        <dbReference type="ARBA" id="ARBA00004651"/>
    </source>
</evidence>
<gene>
    <name evidence="16" type="ORF">K6K13_04030</name>
</gene>
<dbReference type="InterPro" id="IPR013013">
    <property type="entry name" value="PTS_EIIC_1"/>
</dbReference>
<dbReference type="InterPro" id="IPR001996">
    <property type="entry name" value="PTS_IIB_1"/>
</dbReference>
<sequence length="636" mass="67003">MSNFRLLTGEILELIGGEKNVGSLTHCITRLRFSLKDGSKFNKAALDKLDGVILAVESNNQYQVVIGNDVSTVYRLLVDEFGIKGDAPSDSDSESDGKKGNIVGRLFNKMSSILVPIVPALAGAGMLKAFLVILSTYHLMDTAGSTYKILAAASNSVFYFLPLLLAFSCAKAFNAHPFVSVAIVGALLEPTFTGLMAKQGDIVEFLGVPVVLMKYSSTLIPAILAIWAYSYLERLLKRLIHQSIEMVAVPMLGMLIMVPVIVIAVGPIGVYFGDGIGAGIAYMNGVSGMLTGAILGGGWTLLVIFGLHWGMVPVMLNNLALRGFDTIKPATAAATFAQAGAAFGVFLKAKDKKLKSFALSSMVPALFAGVTEPIVYGISIKYKRPLVASLIAGTVAGGFIGSMGTTVMAYVFPALTTLPAFMTTTFAYYLIGIGMSFTLSALLTYLLGFDESLGESSTATAKTPKTTTPSAPLTTAGSQSLLPGITLVAPLNGTIVPLTSVKDAVFASEIMGKGIAILPSEGVVTSPVNGVVSKLFHSKHAIGITSDEGVEVLVHVGIDTVRLNGEHFASHINEGDRVTTGQLLVTFELEALIAKGFDVTTPVVIANTDDYQSISATEQHRVNNSNTLMTLFSATA</sequence>
<evidence type="ECO:0000256" key="5">
    <source>
        <dbReference type="ARBA" id="ARBA00022679"/>
    </source>
</evidence>
<feature type="transmembrane region" description="Helical" evidence="12">
    <location>
        <begin position="177"/>
        <end position="195"/>
    </location>
</feature>
<evidence type="ECO:0000256" key="8">
    <source>
        <dbReference type="ARBA" id="ARBA00022777"/>
    </source>
</evidence>
<dbReference type="Pfam" id="PF00367">
    <property type="entry name" value="PTS_EIIB"/>
    <property type="match status" value="1"/>
</dbReference>
<evidence type="ECO:0000259" key="13">
    <source>
        <dbReference type="PROSITE" id="PS51093"/>
    </source>
</evidence>
<proteinExistence type="predicted"/>
<evidence type="ECO:0000313" key="17">
    <source>
        <dbReference type="Proteomes" id="UP000825886"/>
    </source>
</evidence>
<feature type="transmembrane region" description="Helical" evidence="12">
    <location>
        <begin position="215"/>
        <end position="232"/>
    </location>
</feature>
<evidence type="ECO:0000259" key="15">
    <source>
        <dbReference type="PROSITE" id="PS51103"/>
    </source>
</evidence>
<dbReference type="CDD" id="cd00212">
    <property type="entry name" value="PTS_IIB_glc"/>
    <property type="match status" value="1"/>
</dbReference>
<feature type="transmembrane region" description="Helical" evidence="12">
    <location>
        <begin position="390"/>
        <end position="414"/>
    </location>
</feature>
<feature type="domain" description="PTS EIIB type-1" evidence="14">
    <location>
        <begin position="5"/>
        <end position="87"/>
    </location>
</feature>
<reference evidence="16 17" key="1">
    <citation type="submission" date="2021-08" db="EMBL/GenBank/DDBJ databases">
        <title>Culture and genomic analysis of Symbiopectobacterium purcellii sp. nov. gen. nov., isolated from the leafhopper Empoasca decipiens.</title>
        <authorList>
            <person name="Nadal-Jimenez P."/>
            <person name="Siozios S."/>
            <person name="Halliday N."/>
            <person name="Camara M."/>
            <person name="Hurst G.D.D."/>
        </authorList>
    </citation>
    <scope>NUCLEOTIDE SEQUENCE [LARGE SCALE GENOMIC DNA]</scope>
    <source>
        <strain evidence="16 17">SyEd1</strain>
    </source>
</reference>
<evidence type="ECO:0000259" key="14">
    <source>
        <dbReference type="PROSITE" id="PS51098"/>
    </source>
</evidence>
<dbReference type="NCBIfam" id="TIGR01995">
    <property type="entry name" value="PTS-II-ABC-beta"/>
    <property type="match status" value="1"/>
</dbReference>
<dbReference type="Gene3D" id="3.30.1360.60">
    <property type="entry name" value="Glucose permease domain IIB"/>
    <property type="match status" value="1"/>
</dbReference>
<evidence type="ECO:0000256" key="2">
    <source>
        <dbReference type="ARBA" id="ARBA00022448"/>
    </source>
</evidence>
<dbReference type="PANTHER" id="PTHR30175:SF1">
    <property type="entry name" value="PTS SYSTEM ARBUTIN-, CELLOBIOSE-, AND SALICIN-SPECIFIC EIIBC COMPONENT-RELATED"/>
    <property type="match status" value="1"/>
</dbReference>
<dbReference type="Pfam" id="PF02378">
    <property type="entry name" value="PTS_EIIC"/>
    <property type="match status" value="1"/>
</dbReference>
<evidence type="ECO:0000256" key="6">
    <source>
        <dbReference type="ARBA" id="ARBA00022683"/>
    </source>
</evidence>
<dbReference type="EMBL" id="CP081864">
    <property type="protein sequence ID" value="QZN96615.1"/>
    <property type="molecule type" value="Genomic_DNA"/>
</dbReference>
<keyword evidence="5 16" id="KW-0808">Transferase</keyword>
<dbReference type="GO" id="GO:0016740">
    <property type="term" value="F:transferase activity"/>
    <property type="evidence" value="ECO:0007669"/>
    <property type="project" value="UniProtKB-KW"/>
</dbReference>
<dbReference type="InterPro" id="IPR050558">
    <property type="entry name" value="PTS_Sugar-Specific_Components"/>
</dbReference>
<dbReference type="PANTHER" id="PTHR30175">
    <property type="entry name" value="PHOSPHOTRANSFERASE SYSTEM TRANSPORT PROTEIN"/>
    <property type="match status" value="1"/>
</dbReference>
<dbReference type="PROSITE" id="PS00371">
    <property type="entry name" value="PTS_EIIA_TYPE_1_HIS"/>
    <property type="match status" value="1"/>
</dbReference>
<feature type="transmembrane region" description="Helical" evidence="12">
    <location>
        <begin position="359"/>
        <end position="378"/>
    </location>
</feature>
<feature type="transmembrane region" description="Helical" evidence="12">
    <location>
        <begin position="244"/>
        <end position="268"/>
    </location>
</feature>
<keyword evidence="3" id="KW-1003">Cell membrane</keyword>
<feature type="transmembrane region" description="Helical" evidence="12">
    <location>
        <begin position="113"/>
        <end position="137"/>
    </location>
</feature>
<evidence type="ECO:0000256" key="7">
    <source>
        <dbReference type="ARBA" id="ARBA00022692"/>
    </source>
</evidence>
<evidence type="ECO:0000256" key="10">
    <source>
        <dbReference type="ARBA" id="ARBA00023136"/>
    </source>
</evidence>
<evidence type="ECO:0000256" key="4">
    <source>
        <dbReference type="ARBA" id="ARBA00022597"/>
    </source>
</evidence>
<evidence type="ECO:0000256" key="3">
    <source>
        <dbReference type="ARBA" id="ARBA00022475"/>
    </source>
</evidence>
<dbReference type="RefSeq" id="WP_222159642.1">
    <property type="nucleotide sequence ID" value="NZ_CP081864.1"/>
</dbReference>
<evidence type="ECO:0000256" key="9">
    <source>
        <dbReference type="ARBA" id="ARBA00022989"/>
    </source>
</evidence>
<evidence type="ECO:0000313" key="16">
    <source>
        <dbReference type="EMBL" id="QZN96615.1"/>
    </source>
</evidence>
<keyword evidence="9 12" id="KW-1133">Transmembrane helix</keyword>
<dbReference type="NCBIfam" id="TIGR00830">
    <property type="entry name" value="PTBA"/>
    <property type="match status" value="1"/>
</dbReference>
<dbReference type="Proteomes" id="UP000825886">
    <property type="component" value="Chromosome"/>
</dbReference>
<keyword evidence="7 12" id="KW-0812">Transmembrane</keyword>